<feature type="region of interest" description="Disordered" evidence="1">
    <location>
        <begin position="90"/>
        <end position="119"/>
    </location>
</feature>
<evidence type="ECO:0000313" key="3">
    <source>
        <dbReference type="Proteomes" id="UP001190700"/>
    </source>
</evidence>
<feature type="compositionally biased region" description="Acidic residues" evidence="1">
    <location>
        <begin position="90"/>
        <end position="106"/>
    </location>
</feature>
<dbReference type="EMBL" id="LGRX02032949">
    <property type="protein sequence ID" value="KAK3243337.1"/>
    <property type="molecule type" value="Genomic_DNA"/>
</dbReference>
<reference evidence="2 3" key="1">
    <citation type="journal article" date="2015" name="Genome Biol. Evol.">
        <title>Comparative Genomics of a Bacterivorous Green Alga Reveals Evolutionary Causalities and Consequences of Phago-Mixotrophic Mode of Nutrition.</title>
        <authorList>
            <person name="Burns J.A."/>
            <person name="Paasch A."/>
            <person name="Narechania A."/>
            <person name="Kim E."/>
        </authorList>
    </citation>
    <scope>NUCLEOTIDE SEQUENCE [LARGE SCALE GENOMIC DNA]</scope>
    <source>
        <strain evidence="2 3">PLY_AMNH</strain>
    </source>
</reference>
<sequence>MKEPAQHVLFDVATARAMSDAYLGAAMRAPGAVARQVEDSKVATCGEVRPHPFAQFGMEVYGGLEPVAYEFLQKIRQRFRERWYREENVDGGEQIDADGDQDENRDEEAAHGGRGKTQSERWIMPRKMDLRAGAEHLRIAREEGITCGLSGGVRAGPNGLSQAAPSVEDILVEWEDLSSPSLEGGVWNQEQSGASPKQAMTLTEGGVTTLMECRGFSLTVSVLRVAGSMRGKSEVGGTRDADESASEMRQCSALAGQPHGGSAGPVRLGDRELGMRVSLVVEARLGQFRQNGMRMVAGHKGPGECDMGSPGALPVGPQLLEIMEDAQQEEENLWAAEGPGYIKALVSRDVRGCK</sequence>
<dbReference type="Proteomes" id="UP001190700">
    <property type="component" value="Unassembled WGS sequence"/>
</dbReference>
<comment type="caution">
    <text evidence="2">The sequence shown here is derived from an EMBL/GenBank/DDBJ whole genome shotgun (WGS) entry which is preliminary data.</text>
</comment>
<name>A0AAE0EX23_9CHLO</name>
<dbReference type="AlphaFoldDB" id="A0AAE0EX23"/>
<evidence type="ECO:0000313" key="2">
    <source>
        <dbReference type="EMBL" id="KAK3243337.1"/>
    </source>
</evidence>
<accession>A0AAE0EX23</accession>
<organism evidence="2 3">
    <name type="scientific">Cymbomonas tetramitiformis</name>
    <dbReference type="NCBI Taxonomy" id="36881"/>
    <lineage>
        <taxon>Eukaryota</taxon>
        <taxon>Viridiplantae</taxon>
        <taxon>Chlorophyta</taxon>
        <taxon>Pyramimonadophyceae</taxon>
        <taxon>Pyramimonadales</taxon>
        <taxon>Pyramimonadaceae</taxon>
        <taxon>Cymbomonas</taxon>
    </lineage>
</organism>
<gene>
    <name evidence="2" type="ORF">CYMTET_47007</name>
</gene>
<evidence type="ECO:0000256" key="1">
    <source>
        <dbReference type="SAM" id="MobiDB-lite"/>
    </source>
</evidence>
<protein>
    <submittedName>
        <fullName evidence="2">Uncharacterized protein</fullName>
    </submittedName>
</protein>
<proteinExistence type="predicted"/>
<keyword evidence="3" id="KW-1185">Reference proteome</keyword>